<dbReference type="Proteomes" id="UP000594961">
    <property type="component" value="Chromosome"/>
</dbReference>
<gene>
    <name evidence="6" type="primary">xseB</name>
    <name evidence="8" type="ORF">INS90_08705</name>
</gene>
<keyword evidence="3 6" id="KW-0540">Nuclease</keyword>
<dbReference type="SUPFAM" id="SSF116842">
    <property type="entry name" value="XseB-like"/>
    <property type="match status" value="1"/>
</dbReference>
<evidence type="ECO:0000313" key="8">
    <source>
        <dbReference type="EMBL" id="QOR47329.1"/>
    </source>
</evidence>
<reference evidence="8 9" key="1">
    <citation type="submission" date="2020-10" db="EMBL/GenBank/DDBJ databases">
        <title>Trueperella pecoris sp. nov. isolated from bovine and porcine specimens.</title>
        <authorList>
            <person name="Schoenecker L."/>
            <person name="Schnydrig P."/>
            <person name="Brodard I."/>
            <person name="Thomann A."/>
            <person name="Hemphill A."/>
            <person name="Rodriguez-Campos S."/>
            <person name="Perreten V."/>
            <person name="Jores J."/>
            <person name="Kittl S."/>
        </authorList>
    </citation>
    <scope>NUCLEOTIDE SEQUENCE [LARGE SCALE GENOMIC DNA]</scope>
    <source>
        <strain evidence="8 9">19OD0592</strain>
    </source>
</reference>
<dbReference type="InterPro" id="IPR037004">
    <property type="entry name" value="Exonuc_VII_ssu_sf"/>
</dbReference>
<name>A0A7M1QZ77_9ACTO</name>
<dbReference type="EMBL" id="CP063212">
    <property type="protein sequence ID" value="QOR47329.1"/>
    <property type="molecule type" value="Genomic_DNA"/>
</dbReference>
<dbReference type="Pfam" id="PF02609">
    <property type="entry name" value="Exonuc_VII_S"/>
    <property type="match status" value="1"/>
</dbReference>
<dbReference type="HAMAP" id="MF_00337">
    <property type="entry name" value="Exonuc_7_S"/>
    <property type="match status" value="1"/>
</dbReference>
<dbReference type="InterPro" id="IPR003761">
    <property type="entry name" value="Exonuc_VII_S"/>
</dbReference>
<comment type="subcellular location">
    <subcellularLocation>
        <location evidence="6">Cytoplasm</location>
    </subcellularLocation>
</comment>
<dbReference type="RefSeq" id="WP_197552415.1">
    <property type="nucleotide sequence ID" value="NZ_CP063212.1"/>
</dbReference>
<comment type="subunit">
    <text evidence="6">Heterooligomer composed of large and small subunits.</text>
</comment>
<proteinExistence type="inferred from homology"/>
<feature type="compositionally biased region" description="Low complexity" evidence="7">
    <location>
        <begin position="79"/>
        <end position="95"/>
    </location>
</feature>
<accession>A0A7M1QZ77</accession>
<dbReference type="GO" id="GO:0008855">
    <property type="term" value="F:exodeoxyribonuclease VII activity"/>
    <property type="evidence" value="ECO:0007669"/>
    <property type="project" value="UniProtKB-UniRule"/>
</dbReference>
<dbReference type="EC" id="3.1.11.6" evidence="6"/>
<keyword evidence="4 6" id="KW-0378">Hydrolase</keyword>
<comment type="catalytic activity">
    <reaction evidence="6">
        <text>Exonucleolytic cleavage in either 5'- to 3'- or 3'- to 5'-direction to yield nucleoside 5'-phosphates.</text>
        <dbReference type="EC" id="3.1.11.6"/>
    </reaction>
</comment>
<dbReference type="GO" id="GO:0005829">
    <property type="term" value="C:cytosol"/>
    <property type="evidence" value="ECO:0007669"/>
    <property type="project" value="TreeGrafter"/>
</dbReference>
<evidence type="ECO:0000313" key="9">
    <source>
        <dbReference type="Proteomes" id="UP000594961"/>
    </source>
</evidence>
<comment type="function">
    <text evidence="6">Bidirectionally degrades single-stranded DNA into large acid-insoluble oligonucleotides, which are then degraded further into small acid-soluble oligonucleotides.</text>
</comment>
<keyword evidence="2 6" id="KW-0963">Cytoplasm</keyword>
<evidence type="ECO:0000256" key="4">
    <source>
        <dbReference type="ARBA" id="ARBA00022801"/>
    </source>
</evidence>
<dbReference type="PANTHER" id="PTHR34137">
    <property type="entry name" value="EXODEOXYRIBONUCLEASE 7 SMALL SUBUNIT"/>
    <property type="match status" value="1"/>
</dbReference>
<dbReference type="PANTHER" id="PTHR34137:SF1">
    <property type="entry name" value="EXODEOXYRIBONUCLEASE 7 SMALL SUBUNIT"/>
    <property type="match status" value="1"/>
</dbReference>
<dbReference type="GO" id="GO:0006308">
    <property type="term" value="P:DNA catabolic process"/>
    <property type="evidence" value="ECO:0007669"/>
    <property type="project" value="UniProtKB-UniRule"/>
</dbReference>
<protein>
    <recommendedName>
        <fullName evidence="6">Exodeoxyribonuclease 7 small subunit</fullName>
        <ecNumber evidence="6">3.1.11.6</ecNumber>
    </recommendedName>
    <alternativeName>
        <fullName evidence="6">Exodeoxyribonuclease VII small subunit</fullName>
        <shortName evidence="6">Exonuclease VII small subunit</shortName>
    </alternativeName>
</protein>
<keyword evidence="5 6" id="KW-0269">Exonuclease</keyword>
<dbReference type="NCBIfam" id="TIGR01280">
    <property type="entry name" value="xseB"/>
    <property type="match status" value="1"/>
</dbReference>
<dbReference type="AlphaFoldDB" id="A0A7M1QZ77"/>
<feature type="region of interest" description="Disordered" evidence="7">
    <location>
        <begin position="76"/>
        <end position="114"/>
    </location>
</feature>
<evidence type="ECO:0000256" key="1">
    <source>
        <dbReference type="ARBA" id="ARBA00009998"/>
    </source>
</evidence>
<evidence type="ECO:0000256" key="3">
    <source>
        <dbReference type="ARBA" id="ARBA00022722"/>
    </source>
</evidence>
<organism evidence="8 9">
    <name type="scientific">Trueperella pecoris</name>
    <dbReference type="NCBI Taxonomy" id="2733571"/>
    <lineage>
        <taxon>Bacteria</taxon>
        <taxon>Bacillati</taxon>
        <taxon>Actinomycetota</taxon>
        <taxon>Actinomycetes</taxon>
        <taxon>Actinomycetales</taxon>
        <taxon>Actinomycetaceae</taxon>
        <taxon>Trueperella</taxon>
    </lineage>
</organism>
<dbReference type="Gene3D" id="1.10.287.1040">
    <property type="entry name" value="Exonuclease VII, small subunit"/>
    <property type="match status" value="1"/>
</dbReference>
<comment type="similarity">
    <text evidence="1 6">Belongs to the XseB family.</text>
</comment>
<evidence type="ECO:0000256" key="5">
    <source>
        <dbReference type="ARBA" id="ARBA00022839"/>
    </source>
</evidence>
<evidence type="ECO:0000256" key="6">
    <source>
        <dbReference type="HAMAP-Rule" id="MF_00337"/>
    </source>
</evidence>
<sequence length="114" mass="12056">MANVLSPEELDQKVADLSYEDARSRLVEIVTRLEQGNIPLDEALTMWELGEALARRCESWLDGARERLRAAQTHVANVSASQASSGTTASTGATAPDGKASIGISVPDGSEAES</sequence>
<evidence type="ECO:0000256" key="7">
    <source>
        <dbReference type="SAM" id="MobiDB-lite"/>
    </source>
</evidence>
<dbReference type="GO" id="GO:0009318">
    <property type="term" value="C:exodeoxyribonuclease VII complex"/>
    <property type="evidence" value="ECO:0007669"/>
    <property type="project" value="UniProtKB-UniRule"/>
</dbReference>
<dbReference type="NCBIfam" id="NF002139">
    <property type="entry name" value="PRK00977.1-3"/>
    <property type="match status" value="1"/>
</dbReference>
<evidence type="ECO:0000256" key="2">
    <source>
        <dbReference type="ARBA" id="ARBA00022490"/>
    </source>
</evidence>